<proteinExistence type="predicted"/>
<feature type="region of interest" description="Disordered" evidence="1">
    <location>
        <begin position="1"/>
        <end position="40"/>
    </location>
</feature>
<name>A0AB38TM36_9HYPH</name>
<protein>
    <submittedName>
        <fullName evidence="2">DUF1206 domain-containing protein</fullName>
    </submittedName>
</protein>
<feature type="compositionally biased region" description="Basic and acidic residues" evidence="1">
    <location>
        <begin position="13"/>
        <end position="40"/>
    </location>
</feature>
<evidence type="ECO:0000313" key="3">
    <source>
        <dbReference type="Proteomes" id="UP001060070"/>
    </source>
</evidence>
<organism evidence="2 3">
    <name type="scientific">Mesorhizobium ciceri</name>
    <dbReference type="NCBI Taxonomy" id="39645"/>
    <lineage>
        <taxon>Bacteria</taxon>
        <taxon>Pseudomonadati</taxon>
        <taxon>Pseudomonadota</taxon>
        <taxon>Alphaproteobacteria</taxon>
        <taxon>Hyphomicrobiales</taxon>
        <taxon>Phyllobacteriaceae</taxon>
        <taxon>Mesorhizobium</taxon>
    </lineage>
</organism>
<accession>A0AB38TM36</accession>
<dbReference type="RefSeq" id="WP_024504620.1">
    <property type="nucleotide sequence ID" value="NZ_CP088148.1"/>
</dbReference>
<keyword evidence="2" id="KW-0614">Plasmid</keyword>
<feature type="region of interest" description="Disordered" evidence="1">
    <location>
        <begin position="155"/>
        <end position="202"/>
    </location>
</feature>
<feature type="compositionally biased region" description="Basic and acidic residues" evidence="1">
    <location>
        <begin position="160"/>
        <end position="172"/>
    </location>
</feature>
<dbReference type="Proteomes" id="UP001060070">
    <property type="component" value="Plasmid unnamed"/>
</dbReference>
<dbReference type="EMBL" id="CP088148">
    <property type="protein sequence ID" value="UTU55097.1"/>
    <property type="molecule type" value="Genomic_DNA"/>
</dbReference>
<sequence>MQHENDQGGQPTDFDKAKSDVSERLRQENERASELLHDARDTVTRKAGDYASEAREVISDKAQEAQRDIGSTLAALGGALRAASDHLANNDERNASKFALDAAGGLERLSSSLKQKPFGQVLEDVQSFGRQNPGVLLAGSVLAGLALGRFIKASPPAGREFQDAPGDLKSHTDQAQGWSADRSQDSGVVGDDGAMQSTEQDR</sequence>
<gene>
    <name evidence="2" type="ORF">LRP29_32680</name>
</gene>
<evidence type="ECO:0000256" key="1">
    <source>
        <dbReference type="SAM" id="MobiDB-lite"/>
    </source>
</evidence>
<keyword evidence="3" id="KW-1185">Reference proteome</keyword>
<evidence type="ECO:0000313" key="2">
    <source>
        <dbReference type="EMBL" id="UTU55097.1"/>
    </source>
</evidence>
<dbReference type="AlphaFoldDB" id="A0AB38TM36"/>
<geneLocation type="plasmid" evidence="2 3">
    <name>unnamed</name>
</geneLocation>
<reference evidence="2 3" key="1">
    <citation type="journal article" date="2022" name="Microbiol. Resour. Announc.">
        <title>Complete Genome Sequence of Mesorhizobium ciceri Strain R30, a Rhizobium Used as a Commercial Inoculant for Chickpea in Argentina.</title>
        <authorList>
            <person name="Foresto E."/>
            <person name="Revale S."/>
            <person name="Primo E."/>
            <person name="Nievas F."/>
            <person name="Carezzano E."/>
            <person name="Puente M."/>
            <person name="Alzari P."/>
            <person name="Mart M."/>
            <person name="Ben-Assaya M."/>
            <person name="Mornico D."/>
            <person name="Santoro M."/>
            <person name="Mart F."/>
            <person name="Giordano W."/>
            <person name="Bogino P."/>
        </authorList>
    </citation>
    <scope>NUCLEOTIDE SEQUENCE [LARGE SCALE GENOMIC DNA]</scope>
    <source>
        <strain evidence="2 3">R30</strain>
    </source>
</reference>